<dbReference type="InterPro" id="IPR011545">
    <property type="entry name" value="DEAD/DEAH_box_helicase_dom"/>
</dbReference>
<keyword evidence="5" id="KW-0221">Differentiation</keyword>
<dbReference type="Gene3D" id="2.60.40.790">
    <property type="match status" value="1"/>
</dbReference>
<dbReference type="InterPro" id="IPR002999">
    <property type="entry name" value="Tudor"/>
</dbReference>
<feature type="compositionally biased region" description="Acidic residues" evidence="13">
    <location>
        <begin position="1954"/>
        <end position="1965"/>
    </location>
</feature>
<dbReference type="Gene3D" id="2.30.30.140">
    <property type="match status" value="3"/>
</dbReference>
<dbReference type="Gene3D" id="2.40.50.90">
    <property type="match status" value="3"/>
</dbReference>
<dbReference type="GO" id="GO:0031047">
    <property type="term" value="P:regulatory ncRNA-mediated gene silencing"/>
    <property type="evidence" value="ECO:0007669"/>
    <property type="project" value="UniProtKB-KW"/>
</dbReference>
<dbReference type="InterPro" id="IPR008978">
    <property type="entry name" value="HSP20-like_chaperone"/>
</dbReference>
<dbReference type="STRING" id="6573.A0A210PGL2"/>
<dbReference type="PROSITE" id="PS51194">
    <property type="entry name" value="HELICASE_CTER"/>
    <property type="match status" value="1"/>
</dbReference>
<feature type="domain" description="Tudor" evidence="14">
    <location>
        <begin position="56"/>
        <end position="118"/>
    </location>
</feature>
<dbReference type="InterPro" id="IPR001650">
    <property type="entry name" value="Helicase_C-like"/>
</dbReference>
<dbReference type="EC" id="3.6.4.13" evidence="1"/>
<evidence type="ECO:0000256" key="10">
    <source>
        <dbReference type="ARBA" id="ARBA00023158"/>
    </source>
</evidence>
<dbReference type="CDD" id="cd20435">
    <property type="entry name" value="Tudor_TDRD12_rpt2"/>
    <property type="match status" value="1"/>
</dbReference>
<feature type="domain" description="CS" evidence="17">
    <location>
        <begin position="1846"/>
        <end position="1934"/>
    </location>
</feature>
<dbReference type="PROSITE" id="PS51203">
    <property type="entry name" value="CS"/>
    <property type="match status" value="1"/>
</dbReference>
<dbReference type="GO" id="GO:0003676">
    <property type="term" value="F:nucleic acid binding"/>
    <property type="evidence" value="ECO:0007669"/>
    <property type="project" value="InterPro"/>
</dbReference>
<feature type="compositionally biased region" description="Low complexity" evidence="13">
    <location>
        <begin position="486"/>
        <end position="506"/>
    </location>
</feature>
<dbReference type="SMART" id="SM00333">
    <property type="entry name" value="TUDOR"/>
    <property type="match status" value="3"/>
</dbReference>
<dbReference type="GO" id="GO:0042078">
    <property type="term" value="P:germ-line stem cell division"/>
    <property type="evidence" value="ECO:0007669"/>
    <property type="project" value="TreeGrafter"/>
</dbReference>
<evidence type="ECO:0000259" key="16">
    <source>
        <dbReference type="PROSITE" id="PS51194"/>
    </source>
</evidence>
<dbReference type="EMBL" id="NEDP02076717">
    <property type="protein sequence ID" value="OWF35619.1"/>
    <property type="molecule type" value="Genomic_DNA"/>
</dbReference>
<evidence type="ECO:0000259" key="14">
    <source>
        <dbReference type="PROSITE" id="PS50304"/>
    </source>
</evidence>
<dbReference type="SUPFAM" id="SSF63748">
    <property type="entry name" value="Tudor/PWWP/MBT"/>
    <property type="match status" value="3"/>
</dbReference>
<organism evidence="18 19">
    <name type="scientific">Mizuhopecten yessoensis</name>
    <name type="common">Japanese scallop</name>
    <name type="synonym">Patinopecten yessoensis</name>
    <dbReference type="NCBI Taxonomy" id="6573"/>
    <lineage>
        <taxon>Eukaryota</taxon>
        <taxon>Metazoa</taxon>
        <taxon>Spiralia</taxon>
        <taxon>Lophotrochozoa</taxon>
        <taxon>Mollusca</taxon>
        <taxon>Bivalvia</taxon>
        <taxon>Autobranchia</taxon>
        <taxon>Pteriomorphia</taxon>
        <taxon>Pectinida</taxon>
        <taxon>Pectinoidea</taxon>
        <taxon>Pectinidae</taxon>
        <taxon>Mizuhopecten</taxon>
    </lineage>
</organism>
<evidence type="ECO:0000256" key="12">
    <source>
        <dbReference type="ARBA" id="ARBA00047984"/>
    </source>
</evidence>
<dbReference type="InterPro" id="IPR027417">
    <property type="entry name" value="P-loop_NTPase"/>
</dbReference>
<dbReference type="InterPro" id="IPR035437">
    <property type="entry name" value="SNase_OB-fold_sf"/>
</dbReference>
<feature type="region of interest" description="Disordered" evidence="13">
    <location>
        <begin position="239"/>
        <end position="260"/>
    </location>
</feature>
<dbReference type="GO" id="GO:0016787">
    <property type="term" value="F:hydrolase activity"/>
    <property type="evidence" value="ECO:0007669"/>
    <property type="project" value="UniProtKB-KW"/>
</dbReference>
<dbReference type="GO" id="GO:0051321">
    <property type="term" value="P:meiotic cell cycle"/>
    <property type="evidence" value="ECO:0007669"/>
    <property type="project" value="UniProtKB-KW"/>
</dbReference>
<dbReference type="Pfam" id="PF00270">
    <property type="entry name" value="DEAD"/>
    <property type="match status" value="1"/>
</dbReference>
<dbReference type="PANTHER" id="PTHR22655">
    <property type="entry name" value="ATP-DEPENDENT RNA HELICASE TDRD12-RELATED"/>
    <property type="match status" value="1"/>
</dbReference>
<dbReference type="GO" id="GO:0005524">
    <property type="term" value="F:ATP binding"/>
    <property type="evidence" value="ECO:0007669"/>
    <property type="project" value="UniProtKB-KW"/>
</dbReference>
<keyword evidence="9" id="KW-0744">Spermatogenesis</keyword>
<dbReference type="GO" id="GO:0007283">
    <property type="term" value="P:spermatogenesis"/>
    <property type="evidence" value="ECO:0007669"/>
    <property type="project" value="UniProtKB-KW"/>
</dbReference>
<feature type="region of interest" description="Disordered" evidence="13">
    <location>
        <begin position="1995"/>
        <end position="2026"/>
    </location>
</feature>
<dbReference type="GO" id="GO:0003724">
    <property type="term" value="F:RNA helicase activity"/>
    <property type="evidence" value="ECO:0007669"/>
    <property type="project" value="UniProtKB-EC"/>
</dbReference>
<dbReference type="SUPFAM" id="SSF49764">
    <property type="entry name" value="HSP20-like chaperones"/>
    <property type="match status" value="1"/>
</dbReference>
<evidence type="ECO:0000256" key="4">
    <source>
        <dbReference type="ARBA" id="ARBA00022741"/>
    </source>
</evidence>
<comment type="catalytic activity">
    <reaction evidence="12">
        <text>ATP + H2O = ADP + phosphate + H(+)</text>
        <dbReference type="Rhea" id="RHEA:13065"/>
        <dbReference type="ChEBI" id="CHEBI:15377"/>
        <dbReference type="ChEBI" id="CHEBI:15378"/>
        <dbReference type="ChEBI" id="CHEBI:30616"/>
        <dbReference type="ChEBI" id="CHEBI:43474"/>
        <dbReference type="ChEBI" id="CHEBI:456216"/>
        <dbReference type="EC" id="3.6.4.13"/>
    </reaction>
</comment>
<dbReference type="PROSITE" id="PS50304">
    <property type="entry name" value="TUDOR"/>
    <property type="match status" value="3"/>
</dbReference>
<dbReference type="SUPFAM" id="SSF52540">
    <property type="entry name" value="P-loop containing nucleoside triphosphate hydrolases"/>
    <property type="match status" value="2"/>
</dbReference>
<dbReference type="InterPro" id="IPR016024">
    <property type="entry name" value="ARM-type_fold"/>
</dbReference>
<keyword evidence="19" id="KW-1185">Reference proteome</keyword>
<dbReference type="OrthoDB" id="249932at2759"/>
<dbReference type="PROSITE" id="PS51192">
    <property type="entry name" value="HELICASE_ATP_BIND_1"/>
    <property type="match status" value="1"/>
</dbReference>
<keyword evidence="4" id="KW-0547">Nucleotide-binding</keyword>
<gene>
    <name evidence="18" type="ORF">KP79_PYT13850</name>
</gene>
<dbReference type="SMART" id="SM00487">
    <property type="entry name" value="DEXDc"/>
    <property type="match status" value="1"/>
</dbReference>
<evidence type="ECO:0000256" key="11">
    <source>
        <dbReference type="ARBA" id="ARBA00023254"/>
    </source>
</evidence>
<evidence type="ECO:0000259" key="15">
    <source>
        <dbReference type="PROSITE" id="PS51192"/>
    </source>
</evidence>
<dbReference type="SUPFAM" id="SSF48371">
    <property type="entry name" value="ARM repeat"/>
    <property type="match status" value="1"/>
</dbReference>
<feature type="compositionally biased region" description="Polar residues" evidence="13">
    <location>
        <begin position="436"/>
        <end position="455"/>
    </location>
</feature>
<dbReference type="InterPro" id="IPR011989">
    <property type="entry name" value="ARM-like"/>
</dbReference>
<keyword evidence="6" id="KW-0378">Hydrolase</keyword>
<comment type="caution">
    <text evidence="18">The sequence shown here is derived from an EMBL/GenBank/DDBJ whole genome shotgun (WGS) entry which is preliminary data.</text>
</comment>
<evidence type="ECO:0000256" key="8">
    <source>
        <dbReference type="ARBA" id="ARBA00022840"/>
    </source>
</evidence>
<evidence type="ECO:0000256" key="3">
    <source>
        <dbReference type="ARBA" id="ARBA00022737"/>
    </source>
</evidence>
<feature type="domain" description="Tudor" evidence="14">
    <location>
        <begin position="1359"/>
        <end position="1416"/>
    </location>
</feature>
<evidence type="ECO:0000259" key="17">
    <source>
        <dbReference type="PROSITE" id="PS51203"/>
    </source>
</evidence>
<keyword evidence="7" id="KW-0347">Helicase</keyword>
<evidence type="ECO:0000256" key="6">
    <source>
        <dbReference type="ARBA" id="ARBA00022801"/>
    </source>
</evidence>
<feature type="region of interest" description="Disordered" evidence="13">
    <location>
        <begin position="432"/>
        <end position="510"/>
    </location>
</feature>
<keyword evidence="11" id="KW-0469">Meiosis</keyword>
<proteinExistence type="predicted"/>
<evidence type="ECO:0000313" key="18">
    <source>
        <dbReference type="EMBL" id="OWF35619.1"/>
    </source>
</evidence>
<dbReference type="Proteomes" id="UP000242188">
    <property type="component" value="Unassembled WGS sequence"/>
</dbReference>
<feature type="domain" description="Helicase C-terminal" evidence="16">
    <location>
        <begin position="847"/>
        <end position="1008"/>
    </location>
</feature>
<dbReference type="Gene3D" id="3.40.50.300">
    <property type="entry name" value="P-loop containing nucleotide triphosphate hydrolases"/>
    <property type="match status" value="2"/>
</dbReference>
<feature type="domain" description="Helicase ATP-binding" evidence="15">
    <location>
        <begin position="634"/>
        <end position="822"/>
    </location>
</feature>
<keyword evidence="2" id="KW-0217">Developmental protein</keyword>
<name>A0A210PGL2_MIZYE</name>
<evidence type="ECO:0000256" key="13">
    <source>
        <dbReference type="SAM" id="MobiDB-lite"/>
    </source>
</evidence>
<keyword evidence="10" id="KW-0943">RNA-mediated gene silencing</keyword>
<dbReference type="Pfam" id="PF00567">
    <property type="entry name" value="TUDOR"/>
    <property type="match status" value="3"/>
</dbReference>
<feature type="region of interest" description="Disordered" evidence="13">
    <location>
        <begin position="1954"/>
        <end position="1982"/>
    </location>
</feature>
<dbReference type="PANTHER" id="PTHR22655:SF2">
    <property type="entry name" value="ATP-DEPENDENT RNA HELICASE TDRD12-RELATED"/>
    <property type="match status" value="1"/>
</dbReference>
<protein>
    <recommendedName>
        <fullName evidence="1">RNA helicase</fullName>
        <ecNumber evidence="1">3.6.4.13</ecNumber>
    </recommendedName>
</protein>
<evidence type="ECO:0000256" key="5">
    <source>
        <dbReference type="ARBA" id="ARBA00022782"/>
    </source>
</evidence>
<sequence>MSDLVDIEITKVKSPALFYAKVVRDLESSEGLSFQQLEKSINDFFNSESLYLPNYIPNEGDICIGRRVSDRCWCRVQVKGVLSRRSGPEGRCFFLDYGISDFIPLKWFRKASSDYLQVPYQVKKFCLYGVKALTLAVETEDLTFKEVVSEFWDTSAVTLMNQVVKESHSTKARFRCVDRDDVHHVDIYFISPKQTIWLNEEFVTLKYAAWCNPEQTLADSGEAVIQKLLKHTKTLESSLYGDGGNRTKKPLSGSCSDTESGRRTLFSPVKHSLNSTVPVVERMKRRGIHHSVADQITNSISNLSSQNVSGTLAEGDHVKKSQKNDLKRKPFTITEIRERKKLCEPSVCSDSEIVYNSSPFHQKSTNSIQALTSVGILTSSGTPVSPICSSALDKSIERLSMSPASSNSSLTSPIVSKNFMLGRLISVISPKKKESTATNDLGPTKTSIKTNTSKLLHSELSLPLTPARLPKSAMRSSASESDPDNSRVQVSRQISTSSSKSSGSASSEEDKLVSDIKKSILKKSSSSVLLNDKPSVRFRDSEALAETHAKKTQMMGRLTGKKLLDKLCVGVGSHSMGKKPGEEPNLNDDGVLVHSEDPLKPIYNIHDTPLDPIIREGLDNYGIVAPKFVQCYTWPALLRGRNVVGISPSGSGKTFAYLAPLLTDLLKPSNYKDIPTGNGPYAIILVPFWKSAQMVYDVTKILLGNSRSFRVLVAYGGGNEENQVVPLINGCELLITTPRSLSRLLQQKYTHLERLCHVVIDDAEIVLEEFREEIQDFMISYSRVVEEHVERSAPREVLVFSSRWCNMVNSFIDAFIPDPTLIITSRFEAAIYGRVKQIPLLWRTDQLVSQFLELVNSLAQENSKMIIFCSNVNTTLHIHKLLKSRSLYSLLTHDKMDTLMLEQIGGEWEGPSDKGKILICTDESVEELKIVDATAIVHYELPSSKTKFGNRLSTMSKYYHNSSSKEKINIDPTSYILITEDSGRQVETILQLLKRTKSKIPRNLYSMVMGLNQEKNCDGDKDLCVALKAYGSCRYQNKCPARHALLPEVDCKATQQPLNSGEVKVLVTNVVDASHYFVRLLEHRPPTGDKVDTSMTMLDLRFKMAEWFGDLQHRSKYSSLCIGEMCAVSEDEETYHRVKVCDITGVNSPGDRIKAELMFVDDGRKSFVSPNKLYNLPPHLRDVPYQALEVFICRVQPVDLDEKWTSKASMFVYDLLDKKTMDGRIVLRIGNTLWLDPLVERVYLSDLHAYCTNLFVRSELLKNGFAVNNSNHMQLLYDLCKGKIEVPKLNLQSDRSEKKNEVEILPESKEYHDVHLSAVNSPTLIYLQRSDTFKLLEKMNDEINERMKNEELTGMKIISLKTGSVCLGKWDDMWYRVRILEELEDNMVEVFHVDFGDSETVSRDSLQKIPQEFLELPFQAIEAGLSYVAPQGETWEEAAGDLIWDLAHFVTNDMKVLAAKVVTKQYAMNAGNHKYYVELYDRSTYFDVNLALELVWSGYATPTEDSPYHVKELFSPPQEKQFFTIPILKLLDLCSQIYWGKGDCKAEAAGKEILKMVTTCAKSKPLNLVAYGGLKAIIKLIGRVGYEDIHRCLLDSLTTAASKHDRICEEIVEQDGCVGIVNSLERTNKPWLQEQVLVAMGKLLDTSIRFMPCFEDERVVLTLCELLDSTDKSKVQTALCYTLRKMCRLSEAVLLMTFDNKVCSRLVNCLGEGEKEVDPDVTTAALELLDTLLEKDEKNEDSLTKPKVVKCVVGTLKGTEDETCILCGLKYCKYYGNLNRRNKTTLLQLELVPVLNKLQSLTHLSSVIHDMCLDLKSSLIVNVQSSQTIKNTPIDQSKAASSQVDSILPQVLWSENIFTVRLSIKVVGVNPKSDPVQTTENSICFSALVDGKVYVVEYILYDSILPARSQVKVSSGEVTVILRKNQKGRWPRLIKLKAKPANLMYDFDRYEDSSSAEEEEEDCGEDVPGPARKSKKQRLPMGISAERQQQIMLRHRLEQDGSLTSSDENVDIPKEYNPYDIFDAEH</sequence>
<dbReference type="InterPro" id="IPR007052">
    <property type="entry name" value="CS_dom"/>
</dbReference>
<evidence type="ECO:0000256" key="9">
    <source>
        <dbReference type="ARBA" id="ARBA00022871"/>
    </source>
</evidence>
<keyword evidence="8" id="KW-0067">ATP-binding</keyword>
<evidence type="ECO:0000256" key="7">
    <source>
        <dbReference type="ARBA" id="ARBA00022806"/>
    </source>
</evidence>
<evidence type="ECO:0000313" key="19">
    <source>
        <dbReference type="Proteomes" id="UP000242188"/>
    </source>
</evidence>
<feature type="domain" description="Tudor" evidence="14">
    <location>
        <begin position="1119"/>
        <end position="1183"/>
    </location>
</feature>
<dbReference type="InterPro" id="IPR014001">
    <property type="entry name" value="Helicase_ATP-bd"/>
</dbReference>
<evidence type="ECO:0000256" key="1">
    <source>
        <dbReference type="ARBA" id="ARBA00012552"/>
    </source>
</evidence>
<dbReference type="Gene3D" id="1.25.10.10">
    <property type="entry name" value="Leucine-rich Repeat Variant"/>
    <property type="match status" value="1"/>
</dbReference>
<evidence type="ECO:0000256" key="2">
    <source>
        <dbReference type="ARBA" id="ARBA00022473"/>
    </source>
</evidence>
<reference evidence="18 19" key="1">
    <citation type="journal article" date="2017" name="Nat. Ecol. Evol.">
        <title>Scallop genome provides insights into evolution of bilaterian karyotype and development.</title>
        <authorList>
            <person name="Wang S."/>
            <person name="Zhang J."/>
            <person name="Jiao W."/>
            <person name="Li J."/>
            <person name="Xun X."/>
            <person name="Sun Y."/>
            <person name="Guo X."/>
            <person name="Huan P."/>
            <person name="Dong B."/>
            <person name="Zhang L."/>
            <person name="Hu X."/>
            <person name="Sun X."/>
            <person name="Wang J."/>
            <person name="Zhao C."/>
            <person name="Wang Y."/>
            <person name="Wang D."/>
            <person name="Huang X."/>
            <person name="Wang R."/>
            <person name="Lv J."/>
            <person name="Li Y."/>
            <person name="Zhang Z."/>
            <person name="Liu B."/>
            <person name="Lu W."/>
            <person name="Hui Y."/>
            <person name="Liang J."/>
            <person name="Zhou Z."/>
            <person name="Hou R."/>
            <person name="Li X."/>
            <person name="Liu Y."/>
            <person name="Li H."/>
            <person name="Ning X."/>
            <person name="Lin Y."/>
            <person name="Zhao L."/>
            <person name="Xing Q."/>
            <person name="Dou J."/>
            <person name="Li Y."/>
            <person name="Mao J."/>
            <person name="Guo H."/>
            <person name="Dou H."/>
            <person name="Li T."/>
            <person name="Mu C."/>
            <person name="Jiang W."/>
            <person name="Fu Q."/>
            <person name="Fu X."/>
            <person name="Miao Y."/>
            <person name="Liu J."/>
            <person name="Yu Q."/>
            <person name="Li R."/>
            <person name="Liao H."/>
            <person name="Li X."/>
            <person name="Kong Y."/>
            <person name="Jiang Z."/>
            <person name="Chourrout D."/>
            <person name="Li R."/>
            <person name="Bao Z."/>
        </authorList>
    </citation>
    <scope>NUCLEOTIDE SEQUENCE [LARGE SCALE GENOMIC DNA]</scope>
    <source>
        <strain evidence="18 19">PY_sf001</strain>
    </source>
</reference>
<keyword evidence="3" id="KW-0677">Repeat</keyword>
<accession>A0A210PGL2</accession>